<dbReference type="RefSeq" id="WP_106584526.1">
    <property type="nucleotide sequence ID" value="NZ_PYGA01000014.1"/>
</dbReference>
<organism evidence="3 4">
    <name type="scientific">Murinocardiopsis flavida</name>
    <dbReference type="NCBI Taxonomy" id="645275"/>
    <lineage>
        <taxon>Bacteria</taxon>
        <taxon>Bacillati</taxon>
        <taxon>Actinomycetota</taxon>
        <taxon>Actinomycetes</taxon>
        <taxon>Streptosporangiales</taxon>
        <taxon>Nocardiopsidaceae</taxon>
        <taxon>Murinocardiopsis</taxon>
    </lineage>
</organism>
<evidence type="ECO:0000313" key="4">
    <source>
        <dbReference type="Proteomes" id="UP000240542"/>
    </source>
</evidence>
<dbReference type="Gene3D" id="2.120.10.30">
    <property type="entry name" value="TolB, C-terminal domain"/>
    <property type="match status" value="1"/>
</dbReference>
<reference evidence="3 4" key="1">
    <citation type="submission" date="2018-03" db="EMBL/GenBank/DDBJ databases">
        <title>Genomic Encyclopedia of Archaeal and Bacterial Type Strains, Phase II (KMG-II): from individual species to whole genera.</title>
        <authorList>
            <person name="Goeker M."/>
        </authorList>
    </citation>
    <scope>NUCLEOTIDE SEQUENCE [LARGE SCALE GENOMIC DNA]</scope>
    <source>
        <strain evidence="3 4">DSM 45312</strain>
    </source>
</reference>
<dbReference type="OrthoDB" id="9770043at2"/>
<dbReference type="PROSITE" id="PS51257">
    <property type="entry name" value="PROKAR_LIPOPROTEIN"/>
    <property type="match status" value="1"/>
</dbReference>
<feature type="region of interest" description="Disordered" evidence="1">
    <location>
        <begin position="25"/>
        <end position="57"/>
    </location>
</feature>
<gene>
    <name evidence="3" type="ORF">CLV63_11416</name>
</gene>
<evidence type="ECO:0000256" key="1">
    <source>
        <dbReference type="SAM" id="MobiDB-lite"/>
    </source>
</evidence>
<dbReference type="Proteomes" id="UP000240542">
    <property type="component" value="Unassembled WGS sequence"/>
</dbReference>
<feature type="domain" description="Glucose/Sorbosone dehydrogenase" evidence="2">
    <location>
        <begin position="61"/>
        <end position="358"/>
    </location>
</feature>
<name>A0A2P8DEC6_9ACTN</name>
<dbReference type="PANTHER" id="PTHR19328:SF13">
    <property type="entry name" value="HIPL1 PROTEIN"/>
    <property type="match status" value="1"/>
</dbReference>
<feature type="region of interest" description="Disordered" evidence="1">
    <location>
        <begin position="350"/>
        <end position="375"/>
    </location>
</feature>
<protein>
    <submittedName>
        <fullName evidence="3">Glucose/arabinose dehydrogenase</fullName>
    </submittedName>
</protein>
<dbReference type="PANTHER" id="PTHR19328">
    <property type="entry name" value="HEDGEHOG-INTERACTING PROTEIN"/>
    <property type="match status" value="1"/>
</dbReference>
<comment type="caution">
    <text evidence="3">The sequence shown here is derived from an EMBL/GenBank/DDBJ whole genome shotgun (WGS) entry which is preliminary data.</text>
</comment>
<dbReference type="InterPro" id="IPR012938">
    <property type="entry name" value="Glc/Sorbosone_DH"/>
</dbReference>
<dbReference type="AlphaFoldDB" id="A0A2P8DEC6"/>
<feature type="compositionally biased region" description="Low complexity" evidence="1">
    <location>
        <begin position="27"/>
        <end position="45"/>
    </location>
</feature>
<dbReference type="InterPro" id="IPR011041">
    <property type="entry name" value="Quinoprot_gluc/sorb_DH_b-prop"/>
</dbReference>
<proteinExistence type="predicted"/>
<evidence type="ECO:0000259" key="2">
    <source>
        <dbReference type="Pfam" id="PF07995"/>
    </source>
</evidence>
<keyword evidence="4" id="KW-1185">Reference proteome</keyword>
<dbReference type="Pfam" id="PF07995">
    <property type="entry name" value="GSDH"/>
    <property type="match status" value="1"/>
</dbReference>
<accession>A0A2P8DEC6</accession>
<feature type="compositionally biased region" description="Basic and acidic residues" evidence="1">
    <location>
        <begin position="364"/>
        <end position="375"/>
    </location>
</feature>
<evidence type="ECO:0000313" key="3">
    <source>
        <dbReference type="EMBL" id="PSK95583.1"/>
    </source>
</evidence>
<dbReference type="EMBL" id="PYGA01000014">
    <property type="protein sequence ID" value="PSK95583.1"/>
    <property type="molecule type" value="Genomic_DNA"/>
</dbReference>
<dbReference type="InterPro" id="IPR011042">
    <property type="entry name" value="6-blade_b-propeller_TolB-like"/>
</dbReference>
<sequence>MRHRAGTAAFGAAVLLAAGCTGGGEVGSPADPESGGGSAAPSTSAERLVPPGDPSDIATGLEVPWSTAFLPDGGALVSERDSARIVRVGADGGVDEVGRVEGVEPQGEGGLLGLAVSPGFRQDSYIYAYFTGAEDNRIVRMTYDPDDGLGAPKVILDGIPSAGHHNGGRIAFGPDGMLYAATGDAGDDGTAQDTGSLGGKILRMTPAGEPAADNPFDNLVYSYGHRNVQGLAWDEKDRLFGIEFGQNTFDEVNLIEAGGNYGWPEVEGVGEDAEYVDPVVTWDTGEASPSGAAIAGGSLWVAALRGERLWRVPLTGDADDPVAAPEALFVGEYGRLRSVDAAPGGAEIWVTTSNRDGRGSPSDGDDRILRVPLDK</sequence>
<dbReference type="SUPFAM" id="SSF50952">
    <property type="entry name" value="Soluble quinoprotein glucose dehydrogenase"/>
    <property type="match status" value="1"/>
</dbReference>